<dbReference type="InterPro" id="IPR036259">
    <property type="entry name" value="MFS_trans_sf"/>
</dbReference>
<dbReference type="InterPro" id="IPR020846">
    <property type="entry name" value="MFS_dom"/>
</dbReference>
<feature type="transmembrane region" description="Helical" evidence="3">
    <location>
        <begin position="158"/>
        <end position="178"/>
    </location>
</feature>
<dbReference type="InterPro" id="IPR011701">
    <property type="entry name" value="MFS"/>
</dbReference>
<keyword evidence="3" id="KW-0812">Transmembrane</keyword>
<protein>
    <recommendedName>
        <fullName evidence="4">Major facilitator superfamily (MFS) profile domain-containing protein</fullName>
    </recommendedName>
</protein>
<keyword evidence="3" id="KW-0472">Membrane</keyword>
<feature type="transmembrane region" description="Helical" evidence="3">
    <location>
        <begin position="355"/>
        <end position="373"/>
    </location>
</feature>
<reference evidence="5 6" key="1">
    <citation type="journal article" date="2017" name="Mycologia">
        <title>Bifiguratus adelaidae, gen. et sp. nov., a new member of Mucoromycotina in endophytic and soil-dwelling habitats.</title>
        <authorList>
            <person name="Torres-Cruz T.J."/>
            <person name="Billingsley Tobias T.L."/>
            <person name="Almatruk M."/>
            <person name="Hesse C."/>
            <person name="Kuske C.R."/>
            <person name="Desiro A."/>
            <person name="Benucci G.M."/>
            <person name="Bonito G."/>
            <person name="Stajich J.E."/>
            <person name="Dunlap C."/>
            <person name="Arnold A.E."/>
            <person name="Porras-Alfaro A."/>
        </authorList>
    </citation>
    <scope>NUCLEOTIDE SEQUENCE [LARGE SCALE GENOMIC DNA]</scope>
    <source>
        <strain evidence="5 6">AZ0501</strain>
    </source>
</reference>
<evidence type="ECO:0000259" key="4">
    <source>
        <dbReference type="PROSITE" id="PS50850"/>
    </source>
</evidence>
<organism evidence="5 6">
    <name type="scientific">Bifiguratus adelaidae</name>
    <dbReference type="NCBI Taxonomy" id="1938954"/>
    <lineage>
        <taxon>Eukaryota</taxon>
        <taxon>Fungi</taxon>
        <taxon>Fungi incertae sedis</taxon>
        <taxon>Mucoromycota</taxon>
        <taxon>Mucoromycotina</taxon>
        <taxon>Endogonomycetes</taxon>
        <taxon>Endogonales</taxon>
        <taxon>Endogonales incertae sedis</taxon>
        <taxon>Bifiguratus</taxon>
    </lineage>
</organism>
<feature type="transmembrane region" description="Helical" evidence="3">
    <location>
        <begin position="265"/>
        <end position="283"/>
    </location>
</feature>
<feature type="transmembrane region" description="Helical" evidence="3">
    <location>
        <begin position="222"/>
        <end position="244"/>
    </location>
</feature>
<feature type="transmembrane region" description="Helical" evidence="3">
    <location>
        <begin position="190"/>
        <end position="210"/>
    </location>
</feature>
<feature type="transmembrane region" description="Helical" evidence="3">
    <location>
        <begin position="394"/>
        <end position="416"/>
    </location>
</feature>
<keyword evidence="3" id="KW-1133">Transmembrane helix</keyword>
<dbReference type="Pfam" id="PF07690">
    <property type="entry name" value="MFS_1"/>
    <property type="match status" value="1"/>
</dbReference>
<comment type="similarity">
    <text evidence="2">Belongs to the major facilitator superfamily. Monocarboxylate porter (TC 2.A.1.13) family.</text>
</comment>
<evidence type="ECO:0000256" key="2">
    <source>
        <dbReference type="ARBA" id="ARBA00006727"/>
    </source>
</evidence>
<dbReference type="EMBL" id="MVBO01000314">
    <property type="protein sequence ID" value="OZJ01535.1"/>
    <property type="molecule type" value="Genomic_DNA"/>
</dbReference>
<dbReference type="GO" id="GO:0022857">
    <property type="term" value="F:transmembrane transporter activity"/>
    <property type="evidence" value="ECO:0007669"/>
    <property type="project" value="InterPro"/>
</dbReference>
<dbReference type="SUPFAM" id="SSF103473">
    <property type="entry name" value="MFS general substrate transporter"/>
    <property type="match status" value="1"/>
</dbReference>
<feature type="transmembrane region" description="Helical" evidence="3">
    <location>
        <begin position="330"/>
        <end position="349"/>
    </location>
</feature>
<feature type="transmembrane region" description="Helical" evidence="3">
    <location>
        <begin position="101"/>
        <end position="121"/>
    </location>
</feature>
<evidence type="ECO:0000313" key="5">
    <source>
        <dbReference type="EMBL" id="OZJ01535.1"/>
    </source>
</evidence>
<dbReference type="InterPro" id="IPR050327">
    <property type="entry name" value="Proton-linked_MCT"/>
</dbReference>
<feature type="transmembrane region" description="Helical" evidence="3">
    <location>
        <begin position="133"/>
        <end position="152"/>
    </location>
</feature>
<feature type="domain" description="Major facilitator superfamily (MFS) profile" evidence="4">
    <location>
        <begin position="266"/>
        <end position="459"/>
    </location>
</feature>
<feature type="transmembrane region" description="Helical" evidence="3">
    <location>
        <begin position="428"/>
        <end position="451"/>
    </location>
</feature>
<keyword evidence="6" id="KW-1185">Reference proteome</keyword>
<evidence type="ECO:0000256" key="1">
    <source>
        <dbReference type="ARBA" id="ARBA00004141"/>
    </source>
</evidence>
<accession>A0A261XT50</accession>
<dbReference type="Proteomes" id="UP000242875">
    <property type="component" value="Unassembled WGS sequence"/>
</dbReference>
<dbReference type="PROSITE" id="PS50850">
    <property type="entry name" value="MFS"/>
    <property type="match status" value="1"/>
</dbReference>
<dbReference type="PANTHER" id="PTHR11360:SF287">
    <property type="entry name" value="MFS MONOCARBOXYLATE TRANSPORTER"/>
    <property type="match status" value="1"/>
</dbReference>
<dbReference type="PANTHER" id="PTHR11360">
    <property type="entry name" value="MONOCARBOXYLATE TRANSPORTER"/>
    <property type="match status" value="1"/>
</dbReference>
<proteinExistence type="inferred from homology"/>
<comment type="caution">
    <text evidence="5">The sequence shown here is derived from an EMBL/GenBank/DDBJ whole genome shotgun (WGS) entry which is preliminary data.</text>
</comment>
<comment type="subcellular location">
    <subcellularLocation>
        <location evidence="1">Membrane</location>
        <topology evidence="1">Multi-pass membrane protein</topology>
    </subcellularLocation>
</comment>
<dbReference type="OrthoDB" id="2213137at2759"/>
<dbReference type="Gene3D" id="1.20.1250.20">
    <property type="entry name" value="MFS general substrate transporter like domains"/>
    <property type="match status" value="2"/>
</dbReference>
<feature type="transmembrane region" description="Helical" evidence="3">
    <location>
        <begin position="65"/>
        <end position="86"/>
    </location>
</feature>
<feature type="transmembrane region" description="Helical" evidence="3">
    <location>
        <begin position="303"/>
        <end position="323"/>
    </location>
</feature>
<name>A0A261XT50_9FUNG</name>
<gene>
    <name evidence="5" type="ORF">BZG36_05671</name>
</gene>
<evidence type="ECO:0000313" key="6">
    <source>
        <dbReference type="Proteomes" id="UP000242875"/>
    </source>
</evidence>
<sequence length="459" mass="49586">MSFTDVESSFEFEVRDGSSSTQAPATPAGTVSDLLQDDMNTSLEGAGGVSQQLEPADGGPAAWRLLWATFIFEALLWGFPLSYGIFQNYYSQLPEFAGNPYIPIIGSITSGIPYLGGPIIAPLVKRYPRYQRHMIYLGWPLCILGLVAGSFANTLGALVVTQGIMYGVGFLIFYYPIISMVNEWWIARRGMAWGIITSSSGLSGTVMPFIVEAMLNRYGYKITLRAIAVALTVLTGPLIPLFKGRLPAAEQGSLARTNWSFVKSSLFWVYCVSNVMQGLGFYFPSLYLPSYATSVGLSATQGALLLALMSLMQVLGQFTFGYLSDSRLPLNFLAILSTVVAATASLALWGPARSMAPLVVFSILYGFFAYGYTSMRVRMGSAISDDPTSSLATFSIFCFGQGVGNVLTGPISAGLLSQTTSFGYGMKYKAVVIFTGTCMVLSALSIVTLYLRPRSLRAV</sequence>
<dbReference type="AlphaFoldDB" id="A0A261XT50"/>
<dbReference type="GO" id="GO:0016020">
    <property type="term" value="C:membrane"/>
    <property type="evidence" value="ECO:0007669"/>
    <property type="project" value="UniProtKB-SubCell"/>
</dbReference>
<evidence type="ECO:0000256" key="3">
    <source>
        <dbReference type="SAM" id="Phobius"/>
    </source>
</evidence>